<sequence length="85" mass="9246">MANPDLFGDPAEAELVNWGGAQDLQRRLDQPHLQRVISDRRGGIDSVNHVGDYTGIDTVNLGVDSHVRKQVHQNGSGPPQGHDRG</sequence>
<evidence type="ECO:0000256" key="1">
    <source>
        <dbReference type="SAM" id="MobiDB-lite"/>
    </source>
</evidence>
<evidence type="ECO:0000313" key="3">
    <source>
        <dbReference type="Proteomes" id="UP001500556"/>
    </source>
</evidence>
<dbReference type="Proteomes" id="UP001500556">
    <property type="component" value="Unassembled WGS sequence"/>
</dbReference>
<proteinExistence type="predicted"/>
<organism evidence="2 3">
    <name type="scientific">Pedococcus ginsenosidimutans</name>
    <dbReference type="NCBI Taxonomy" id="490570"/>
    <lineage>
        <taxon>Bacteria</taxon>
        <taxon>Bacillati</taxon>
        <taxon>Actinomycetota</taxon>
        <taxon>Actinomycetes</taxon>
        <taxon>Micrococcales</taxon>
        <taxon>Intrasporangiaceae</taxon>
        <taxon>Pedococcus</taxon>
    </lineage>
</organism>
<protein>
    <submittedName>
        <fullName evidence="2">Uncharacterized protein</fullName>
    </submittedName>
</protein>
<accession>A0ABP8YHN6</accession>
<feature type="region of interest" description="Disordered" evidence="1">
    <location>
        <begin position="65"/>
        <end position="85"/>
    </location>
</feature>
<reference evidence="3" key="1">
    <citation type="journal article" date="2019" name="Int. J. Syst. Evol. Microbiol.">
        <title>The Global Catalogue of Microorganisms (GCM) 10K type strain sequencing project: providing services to taxonomists for standard genome sequencing and annotation.</title>
        <authorList>
            <consortium name="The Broad Institute Genomics Platform"/>
            <consortium name="The Broad Institute Genome Sequencing Center for Infectious Disease"/>
            <person name="Wu L."/>
            <person name="Ma J."/>
        </authorList>
    </citation>
    <scope>NUCLEOTIDE SEQUENCE [LARGE SCALE GENOMIC DNA]</scope>
    <source>
        <strain evidence="3">JCM 18961</strain>
    </source>
</reference>
<dbReference type="EMBL" id="BAABLO010000012">
    <property type="protein sequence ID" value="GAA4728714.1"/>
    <property type="molecule type" value="Genomic_DNA"/>
</dbReference>
<name>A0ABP8YHN6_9MICO</name>
<keyword evidence="3" id="KW-1185">Reference proteome</keyword>
<gene>
    <name evidence="2" type="ORF">GCM10025782_29390</name>
</gene>
<comment type="caution">
    <text evidence="2">The sequence shown here is derived from an EMBL/GenBank/DDBJ whole genome shotgun (WGS) entry which is preliminary data.</text>
</comment>
<evidence type="ECO:0000313" key="2">
    <source>
        <dbReference type="EMBL" id="GAA4728714.1"/>
    </source>
</evidence>